<reference evidence="3 4" key="1">
    <citation type="submission" date="2017-04" db="EMBL/GenBank/DDBJ databases">
        <title>Unexpected and diverse lifestyles within the genus Limnohabitans.</title>
        <authorList>
            <person name="Kasalicky V."/>
            <person name="Mehrshad M."/>
            <person name="Andrei S.-A."/>
            <person name="Salcher M."/>
            <person name="Kratochvilova H."/>
            <person name="Simek K."/>
            <person name="Ghai R."/>
        </authorList>
    </citation>
    <scope>NUCLEOTIDE SEQUENCE [LARGE SCALE GENOMIC DNA]</scope>
    <source>
        <strain evidence="3 4">II-B4</strain>
    </source>
</reference>
<dbReference type="InterPro" id="IPR016162">
    <property type="entry name" value="Ald_DH_N"/>
</dbReference>
<evidence type="ECO:0008006" key="5">
    <source>
        <dbReference type="Google" id="ProtNLM"/>
    </source>
</evidence>
<feature type="region of interest" description="Disordered" evidence="2">
    <location>
        <begin position="47"/>
        <end position="69"/>
    </location>
</feature>
<evidence type="ECO:0000256" key="2">
    <source>
        <dbReference type="SAM" id="MobiDB-lite"/>
    </source>
</evidence>
<dbReference type="InterPro" id="IPR016161">
    <property type="entry name" value="Ald_DH/histidinol_DH"/>
</dbReference>
<keyword evidence="1" id="KW-0560">Oxidoreductase</keyword>
<name>A0A315FQ85_9BURK</name>
<organism evidence="3 4">
    <name type="scientific">Limnohabitans parvus II-B4</name>
    <dbReference type="NCBI Taxonomy" id="1293052"/>
    <lineage>
        <taxon>Bacteria</taxon>
        <taxon>Pseudomonadati</taxon>
        <taxon>Pseudomonadota</taxon>
        <taxon>Betaproteobacteria</taxon>
        <taxon>Burkholderiales</taxon>
        <taxon>Comamonadaceae</taxon>
        <taxon>Limnohabitans</taxon>
    </lineage>
</organism>
<proteinExistence type="predicted"/>
<evidence type="ECO:0000313" key="4">
    <source>
        <dbReference type="Proteomes" id="UP000250790"/>
    </source>
</evidence>
<dbReference type="Gene3D" id="3.40.309.10">
    <property type="entry name" value="Aldehyde Dehydrogenase, Chain A, domain 2"/>
    <property type="match status" value="1"/>
</dbReference>
<dbReference type="InterPro" id="IPR016163">
    <property type="entry name" value="Ald_DH_C"/>
</dbReference>
<dbReference type="Proteomes" id="UP000250790">
    <property type="component" value="Unassembled WGS sequence"/>
</dbReference>
<gene>
    <name evidence="3" type="ORF">B9Z37_02225</name>
</gene>
<keyword evidence="4" id="KW-1185">Reference proteome</keyword>
<dbReference type="EMBL" id="NESN01000001">
    <property type="protein sequence ID" value="PUE55407.1"/>
    <property type="molecule type" value="Genomic_DNA"/>
</dbReference>
<dbReference type="AlphaFoldDB" id="A0A315FQ85"/>
<accession>A0A315FQ85</accession>
<sequence>MFDPSDGQVFEQIPRSQAADIDQAAQAARAAFNGPWGFGCWQRLRGQTRRRRVPEPDPRGAGGGVELPFGGVKSSGYGRENGFEALLGSTTLKTVAMAHG</sequence>
<dbReference type="Gene3D" id="3.40.605.10">
    <property type="entry name" value="Aldehyde Dehydrogenase, Chain A, domain 1"/>
    <property type="match status" value="1"/>
</dbReference>
<protein>
    <recommendedName>
        <fullName evidence="5">Aldehyde dehydrogenase domain-containing protein</fullName>
    </recommendedName>
</protein>
<comment type="caution">
    <text evidence="3">The sequence shown here is derived from an EMBL/GenBank/DDBJ whole genome shotgun (WGS) entry which is preliminary data.</text>
</comment>
<evidence type="ECO:0000256" key="1">
    <source>
        <dbReference type="ARBA" id="ARBA00023002"/>
    </source>
</evidence>
<dbReference type="PANTHER" id="PTHR11699">
    <property type="entry name" value="ALDEHYDE DEHYDROGENASE-RELATED"/>
    <property type="match status" value="1"/>
</dbReference>
<dbReference type="GO" id="GO:0016620">
    <property type="term" value="F:oxidoreductase activity, acting on the aldehyde or oxo group of donors, NAD or NADP as acceptor"/>
    <property type="evidence" value="ECO:0007669"/>
    <property type="project" value="InterPro"/>
</dbReference>
<evidence type="ECO:0000313" key="3">
    <source>
        <dbReference type="EMBL" id="PUE55407.1"/>
    </source>
</evidence>
<dbReference type="SUPFAM" id="SSF53720">
    <property type="entry name" value="ALDH-like"/>
    <property type="match status" value="2"/>
</dbReference>